<dbReference type="RefSeq" id="YP_008438526.1">
    <property type="nucleotide sequence ID" value="NC_022098.1"/>
</dbReference>
<organism evidence="2 3">
    <name type="scientific">Pandoravirus salinus</name>
    <dbReference type="NCBI Taxonomy" id="1349410"/>
    <lineage>
        <taxon>Viruses</taxon>
        <taxon>Pandoravirus</taxon>
    </lineage>
</organism>
<accession>S4VYL4</accession>
<name>S4VYL4_9VIRU</name>
<dbReference type="EMBL" id="KC977571">
    <property type="protein sequence ID" value="AGO85448.1"/>
    <property type="molecule type" value="Genomic_DNA"/>
</dbReference>
<dbReference type="GeneID" id="16607235"/>
<protein>
    <recommendedName>
        <fullName evidence="4">F-box incomplete domain containing protein</fullName>
    </recommendedName>
</protein>
<proteinExistence type="predicted"/>
<feature type="compositionally biased region" description="Polar residues" evidence="1">
    <location>
        <begin position="40"/>
        <end position="52"/>
    </location>
</feature>
<feature type="compositionally biased region" description="Basic residues" evidence="1">
    <location>
        <begin position="56"/>
        <end position="67"/>
    </location>
</feature>
<evidence type="ECO:0000256" key="1">
    <source>
        <dbReference type="SAM" id="MobiDB-lite"/>
    </source>
</evidence>
<feature type="compositionally biased region" description="Basic and acidic residues" evidence="1">
    <location>
        <begin position="68"/>
        <end position="84"/>
    </location>
</feature>
<evidence type="ECO:0000313" key="2">
    <source>
        <dbReference type="EMBL" id="AGO85448.1"/>
    </source>
</evidence>
<keyword evidence="3" id="KW-1185">Reference proteome</keyword>
<evidence type="ECO:0008006" key="4">
    <source>
        <dbReference type="Google" id="ProtNLM"/>
    </source>
</evidence>
<reference evidence="2 3" key="1">
    <citation type="journal article" date="2013" name="Science">
        <title>Pandoraviruses: amoeba viruses with genomes up to 2.5 Mb reaching that of parasitic eukaryotes.</title>
        <authorList>
            <person name="Philippe N."/>
            <person name="Legendre M."/>
            <person name="Doutre G."/>
            <person name="Coute Y."/>
            <person name="Poirot O."/>
            <person name="Lescot M."/>
            <person name="Arslan D."/>
            <person name="Seltzer V."/>
            <person name="Bertaux L."/>
            <person name="Bruley C."/>
            <person name="Garin J."/>
            <person name="Claverie J.M."/>
            <person name="Abergel C."/>
        </authorList>
    </citation>
    <scope>NUCLEOTIDE SEQUENCE [LARGE SCALE GENOMIC DNA]</scope>
</reference>
<gene>
    <name evidence="2" type="ORF">psal_cds_1172</name>
</gene>
<dbReference type="KEGG" id="vg:16607235"/>
<feature type="region of interest" description="Disordered" evidence="1">
    <location>
        <begin position="39"/>
        <end position="94"/>
    </location>
</feature>
<evidence type="ECO:0000313" key="3">
    <source>
        <dbReference type="Proteomes" id="UP000204584"/>
    </source>
</evidence>
<sequence>MYENGLARLDRNFGRWQALLTGNGEPMVRCAVAGRLATDHPQNITGGSSKESFSFLRRRAPERRTKKKATDRGRGKKGKEKDAMSSEQEAAAPGCPISDLPVEILAFVLNGHVRSPRRAPEGADMFPLCGDTRDRWVDRPLLDGRWRFAARAVCRAWRAIIENPSLADAAALDAYRPFASGSLLWLRRCPKWSTGRIVCLTAAADTVATHSALWARDPEAAFGWCRRNAGATRKQMIAALVASGVPWAVDAVVDHHWPLISFSGQGEGPSAEHLPVAAAAPTPEPITGRGSRIDAEPQHTAVCDGGGERASTAEVRPWG</sequence>
<dbReference type="Proteomes" id="UP000204584">
    <property type="component" value="Segment"/>
</dbReference>
<feature type="region of interest" description="Disordered" evidence="1">
    <location>
        <begin position="298"/>
        <end position="319"/>
    </location>
</feature>